<dbReference type="PANTHER" id="PTHR12110:SF41">
    <property type="entry name" value="INOSOSE DEHYDRATASE"/>
    <property type="match status" value="1"/>
</dbReference>
<evidence type="ECO:0000313" key="2">
    <source>
        <dbReference type="EMBL" id="CCH00069.1"/>
    </source>
</evidence>
<proteinExistence type="predicted"/>
<dbReference type="KEGG" id="fae:FAES_2060"/>
<name>I0K7G6_9BACT</name>
<dbReference type="PROSITE" id="PS51318">
    <property type="entry name" value="TAT"/>
    <property type="match status" value="1"/>
</dbReference>
<gene>
    <name evidence="2" type="ORF">FAES_2060</name>
</gene>
<protein>
    <submittedName>
        <fullName evidence="2">Xylose isomerase domain protein TIM barrel</fullName>
    </submittedName>
</protein>
<dbReference type="Gene3D" id="3.20.20.150">
    <property type="entry name" value="Divalent-metal-dependent TIM barrel enzymes"/>
    <property type="match status" value="1"/>
</dbReference>
<keyword evidence="3" id="KW-1185">Reference proteome</keyword>
<dbReference type="InterPro" id="IPR036237">
    <property type="entry name" value="Xyl_isomerase-like_sf"/>
</dbReference>
<dbReference type="InterPro" id="IPR006311">
    <property type="entry name" value="TAT_signal"/>
</dbReference>
<dbReference type="GO" id="GO:0016853">
    <property type="term" value="F:isomerase activity"/>
    <property type="evidence" value="ECO:0007669"/>
    <property type="project" value="UniProtKB-KW"/>
</dbReference>
<dbReference type="InterPro" id="IPR013022">
    <property type="entry name" value="Xyl_isomerase-like_TIM-brl"/>
</dbReference>
<dbReference type="RefSeq" id="WP_015331168.1">
    <property type="nucleotide sequence ID" value="NC_020054.1"/>
</dbReference>
<reference evidence="2 3" key="1">
    <citation type="journal article" date="2012" name="J. Bacteriol.">
        <title>Genome Sequence of Fibrella aestuarina BUZ 2T, a Filamentous Marine Bacterium.</title>
        <authorList>
            <person name="Filippini M."/>
            <person name="Qi W."/>
            <person name="Blom J."/>
            <person name="Goesmann A."/>
            <person name="Smits T.H."/>
            <person name="Bagheri H.C."/>
        </authorList>
    </citation>
    <scope>NUCLEOTIDE SEQUENCE [LARGE SCALE GENOMIC DNA]</scope>
    <source>
        <strain evidence="3">BUZ 2T</strain>
    </source>
</reference>
<sequence>MQTNRRDFLKQAGLFSAGTLALSSSLTDAFGGTIRNFGLQLYSVRDVLPKDPKGIMTQLAKMGYKQFESYQGEQGFLWGMEPAAMKSFLNGLGVKMVSTHFDFGGAAKDADKLQQYIDMANGAGLSYMLCPYIGPQKTWDDWKRVADSFNRVGEAVRNGGLKFGYHNHDYSFRPMPDGRLPQDYLLANTDPINVMFELDLCWIEAAGQSAVDHLKQHGKRYELCHIKDYKKEADGKVVQQNLGKGVVNYKAILKQAKKSGMKHFLVEQEEYPQSPMASMQIDADYMKVLKI</sequence>
<feature type="domain" description="Xylose isomerase-like TIM barrel" evidence="1">
    <location>
        <begin position="58"/>
        <end position="286"/>
    </location>
</feature>
<dbReference type="eggNOG" id="COG1082">
    <property type="taxonomic scope" value="Bacteria"/>
</dbReference>
<dbReference type="OrthoDB" id="9798407at2"/>
<dbReference type="SUPFAM" id="SSF51658">
    <property type="entry name" value="Xylose isomerase-like"/>
    <property type="match status" value="1"/>
</dbReference>
<dbReference type="AlphaFoldDB" id="I0K7G6"/>
<evidence type="ECO:0000259" key="1">
    <source>
        <dbReference type="Pfam" id="PF01261"/>
    </source>
</evidence>
<keyword evidence="2" id="KW-0413">Isomerase</keyword>
<dbReference type="InterPro" id="IPR050312">
    <property type="entry name" value="IolE/XylAMocC-like"/>
</dbReference>
<dbReference type="PATRIC" id="fig|1166018.3.peg.3807"/>
<evidence type="ECO:0000313" key="3">
    <source>
        <dbReference type="Proteomes" id="UP000011058"/>
    </source>
</evidence>
<accession>I0K7G6</accession>
<dbReference type="Proteomes" id="UP000011058">
    <property type="component" value="Chromosome"/>
</dbReference>
<dbReference type="PANTHER" id="PTHR12110">
    <property type="entry name" value="HYDROXYPYRUVATE ISOMERASE"/>
    <property type="match status" value="1"/>
</dbReference>
<dbReference type="Pfam" id="PF01261">
    <property type="entry name" value="AP_endonuc_2"/>
    <property type="match status" value="1"/>
</dbReference>
<dbReference type="EMBL" id="HE796683">
    <property type="protein sequence ID" value="CCH00069.1"/>
    <property type="molecule type" value="Genomic_DNA"/>
</dbReference>
<dbReference type="HOGENOM" id="CLU_059523_1_0_10"/>
<organism evidence="2 3">
    <name type="scientific">Fibrella aestuarina BUZ 2</name>
    <dbReference type="NCBI Taxonomy" id="1166018"/>
    <lineage>
        <taxon>Bacteria</taxon>
        <taxon>Pseudomonadati</taxon>
        <taxon>Bacteroidota</taxon>
        <taxon>Cytophagia</taxon>
        <taxon>Cytophagales</taxon>
        <taxon>Spirosomataceae</taxon>
        <taxon>Fibrella</taxon>
    </lineage>
</organism>
<dbReference type="STRING" id="1166018.FAES_2060"/>